<dbReference type="OrthoDB" id="5107704at2"/>
<dbReference type="RefSeq" id="WP_006361653.1">
    <property type="nucleotide sequence ID" value="NZ_GG700630.1"/>
</dbReference>
<reference evidence="2" key="1">
    <citation type="submission" date="2009-10" db="EMBL/GenBank/DDBJ databases">
        <authorList>
            <person name="Weinstock G."/>
            <person name="Sodergren E."/>
            <person name="Clifton S."/>
            <person name="Fulton L."/>
            <person name="Fulton B."/>
            <person name="Courtney L."/>
            <person name="Fronick C."/>
            <person name="Harrison M."/>
            <person name="Strong C."/>
            <person name="Farmer C."/>
            <person name="Delahaunty K."/>
            <person name="Markovic C."/>
            <person name="Hall O."/>
            <person name="Minx P."/>
            <person name="Tomlinson C."/>
            <person name="Mitreva M."/>
            <person name="Nelson J."/>
            <person name="Hou S."/>
            <person name="Wollam A."/>
            <person name="Pepin K.H."/>
            <person name="Johnson M."/>
            <person name="Bhonagiri V."/>
            <person name="Nash W.E."/>
            <person name="Warren W."/>
            <person name="Chinwalla A."/>
            <person name="Mardis E.R."/>
            <person name="Wilson R.K."/>
        </authorList>
    </citation>
    <scope>NUCLEOTIDE SEQUENCE [LARGE SCALE GENOMIC DNA]</scope>
    <source>
        <strain evidence="2">ATCC 700122</strain>
    </source>
</reference>
<dbReference type="GeneID" id="85007046"/>
<feature type="region of interest" description="Disordered" evidence="1">
    <location>
        <begin position="1"/>
        <end position="20"/>
    </location>
</feature>
<organism evidence="2 3">
    <name type="scientific">Slackia exigua (strain ATCC 700122 / DSM 15923 / CIP 105133 / JCM 11022 / KCTC 5966 / S-7)</name>
    <dbReference type="NCBI Taxonomy" id="649764"/>
    <lineage>
        <taxon>Bacteria</taxon>
        <taxon>Bacillati</taxon>
        <taxon>Actinomycetota</taxon>
        <taxon>Coriobacteriia</taxon>
        <taxon>Eggerthellales</taxon>
        <taxon>Eggerthellaceae</taxon>
        <taxon>Slackia</taxon>
    </lineage>
</organism>
<evidence type="ECO:0000313" key="3">
    <source>
        <dbReference type="Proteomes" id="UP000006001"/>
    </source>
</evidence>
<accession>D0WF84</accession>
<evidence type="ECO:0000313" key="2">
    <source>
        <dbReference type="EMBL" id="EEZ61768.1"/>
    </source>
</evidence>
<dbReference type="Proteomes" id="UP000006001">
    <property type="component" value="Unassembled WGS sequence"/>
</dbReference>
<sequence>MTRENHENSGKRESVNDLPSIKELKRSASGLEWLGRLLRNDEARKSAREVREELDSLVSLVDGFYRLLGDRNWAFSDALNLERMRAVVSKPTPGEAERELIEYLKEEEVLHRMITRLNRFPDMRPRIPLLEKAEQDYLRGRYYSSVLVTVTVMDGFVNDAFRSEGRKGLHARESEELNAGDCVATVWDGLPSIQKAFTKSIHARIDEPVCEVYRHGIMHGMVTDYDNDVVASKAWCMLFAVGDWVDAEVRKREAEDEDPRNIVQVLKGLSDMQKRNAENDRRLENWEKHRVDLEHPAGPDEELVRDCAGFLEAWKAKNYGVLGSFFPNFANKTPGAQAGEARELYSPHPIEGYKIEEIIRPAAAVASAKIRLRTSNGSWTAAIRLSRLEGTAPAADWEPGAWKVMGYGVDPFVDAEKNGLAGDVSPA</sequence>
<comment type="caution">
    <text evidence="2">The sequence shown here is derived from an EMBL/GenBank/DDBJ whole genome shotgun (WGS) entry which is preliminary data.</text>
</comment>
<name>D0WF84_SLAES</name>
<dbReference type="eggNOG" id="COG3012">
    <property type="taxonomic scope" value="Bacteria"/>
</dbReference>
<proteinExistence type="predicted"/>
<dbReference type="HOGENOM" id="CLU_051477_0_0_11"/>
<evidence type="ECO:0000256" key="1">
    <source>
        <dbReference type="SAM" id="MobiDB-lite"/>
    </source>
</evidence>
<protein>
    <submittedName>
        <fullName evidence="2">Uncharacterized protein</fullName>
    </submittedName>
</protein>
<dbReference type="EMBL" id="ACUX02000005">
    <property type="protein sequence ID" value="EEZ61768.1"/>
    <property type="molecule type" value="Genomic_DNA"/>
</dbReference>
<gene>
    <name evidence="2" type="ORF">HMPREF0762_00402</name>
</gene>
<dbReference type="AlphaFoldDB" id="D0WF84"/>
<keyword evidence="3" id="KW-1185">Reference proteome</keyword>